<dbReference type="EMBL" id="JAJJMA010169578">
    <property type="protein sequence ID" value="MCL7036580.1"/>
    <property type="molecule type" value="Genomic_DNA"/>
</dbReference>
<keyword evidence="2" id="KW-1185">Reference proteome</keyword>
<evidence type="ECO:0000313" key="1">
    <source>
        <dbReference type="EMBL" id="MCL7036580.1"/>
    </source>
</evidence>
<organism evidence="1 2">
    <name type="scientific">Papaver nudicaule</name>
    <name type="common">Iceland poppy</name>
    <dbReference type="NCBI Taxonomy" id="74823"/>
    <lineage>
        <taxon>Eukaryota</taxon>
        <taxon>Viridiplantae</taxon>
        <taxon>Streptophyta</taxon>
        <taxon>Embryophyta</taxon>
        <taxon>Tracheophyta</taxon>
        <taxon>Spermatophyta</taxon>
        <taxon>Magnoliopsida</taxon>
        <taxon>Ranunculales</taxon>
        <taxon>Papaveraceae</taxon>
        <taxon>Papaveroideae</taxon>
        <taxon>Papaver</taxon>
    </lineage>
</organism>
<protein>
    <submittedName>
        <fullName evidence="1">Uncharacterized protein</fullName>
    </submittedName>
</protein>
<dbReference type="Proteomes" id="UP001177140">
    <property type="component" value="Unassembled WGS sequence"/>
</dbReference>
<gene>
    <name evidence="1" type="ORF">MKW94_026472</name>
</gene>
<name>A0AA41SKD9_PAPNU</name>
<evidence type="ECO:0000313" key="2">
    <source>
        <dbReference type="Proteomes" id="UP001177140"/>
    </source>
</evidence>
<reference evidence="1" key="1">
    <citation type="submission" date="2022-03" db="EMBL/GenBank/DDBJ databases">
        <title>A functionally conserved STORR gene fusion in Papaver species that diverged 16.8 million years ago.</title>
        <authorList>
            <person name="Catania T."/>
        </authorList>
    </citation>
    <scope>NUCLEOTIDE SEQUENCE</scope>
    <source>
        <strain evidence="1">S-191538</strain>
    </source>
</reference>
<proteinExistence type="predicted"/>
<dbReference type="AlphaFoldDB" id="A0AA41SKD9"/>
<sequence>MSHYLWRFLTVCFHFIAYKSQCKSDIPLGYKVTLPIPSNYNSGCTGRAFLMETDQITLLLMLVFHVHFKFFLESSKAVISASLITNFSFVICRVGFYGRDIISVELGSTGLKLFDKNHRKFAQISSRKYNPTKFLALSETNENLGVFHYSLQMRRFFFNMKGYIKASFKALNEICDLPLACGKSVGLGLFL</sequence>
<accession>A0AA41SKD9</accession>
<comment type="caution">
    <text evidence="1">The sequence shown here is derived from an EMBL/GenBank/DDBJ whole genome shotgun (WGS) entry which is preliminary data.</text>
</comment>